<feature type="compositionally biased region" description="Basic and acidic residues" evidence="1">
    <location>
        <begin position="14"/>
        <end position="25"/>
    </location>
</feature>
<gene>
    <name evidence="2" type="ORF">KC19_VG163500</name>
</gene>
<evidence type="ECO:0000256" key="1">
    <source>
        <dbReference type="SAM" id="MobiDB-lite"/>
    </source>
</evidence>
<organism evidence="2 3">
    <name type="scientific">Ceratodon purpureus</name>
    <name type="common">Fire moss</name>
    <name type="synonym">Dicranum purpureum</name>
    <dbReference type="NCBI Taxonomy" id="3225"/>
    <lineage>
        <taxon>Eukaryota</taxon>
        <taxon>Viridiplantae</taxon>
        <taxon>Streptophyta</taxon>
        <taxon>Embryophyta</taxon>
        <taxon>Bryophyta</taxon>
        <taxon>Bryophytina</taxon>
        <taxon>Bryopsida</taxon>
        <taxon>Dicranidae</taxon>
        <taxon>Pseudoditrichales</taxon>
        <taxon>Ditrichaceae</taxon>
        <taxon>Ceratodon</taxon>
    </lineage>
</organism>
<evidence type="ECO:0000313" key="2">
    <source>
        <dbReference type="EMBL" id="KAG0573268.1"/>
    </source>
</evidence>
<feature type="compositionally biased region" description="Polar residues" evidence="1">
    <location>
        <begin position="63"/>
        <end position="76"/>
    </location>
</feature>
<keyword evidence="3" id="KW-1185">Reference proteome</keyword>
<name>A0A8T0HRV4_CERPU</name>
<feature type="compositionally biased region" description="Basic and acidic residues" evidence="1">
    <location>
        <begin position="137"/>
        <end position="151"/>
    </location>
</feature>
<dbReference type="AlphaFoldDB" id="A0A8T0HRV4"/>
<feature type="region of interest" description="Disordered" evidence="1">
    <location>
        <begin position="1"/>
        <end position="76"/>
    </location>
</feature>
<reference evidence="2" key="1">
    <citation type="submission" date="2020-06" db="EMBL/GenBank/DDBJ databases">
        <title>WGS assembly of Ceratodon purpureus strain R40.</title>
        <authorList>
            <person name="Carey S.B."/>
            <person name="Jenkins J."/>
            <person name="Shu S."/>
            <person name="Lovell J.T."/>
            <person name="Sreedasyam A."/>
            <person name="Maumus F."/>
            <person name="Tiley G.P."/>
            <person name="Fernandez-Pozo N."/>
            <person name="Barry K."/>
            <person name="Chen C."/>
            <person name="Wang M."/>
            <person name="Lipzen A."/>
            <person name="Daum C."/>
            <person name="Saski C.A."/>
            <person name="Payton A.C."/>
            <person name="Mcbreen J.C."/>
            <person name="Conrad R.E."/>
            <person name="Kollar L.M."/>
            <person name="Olsson S."/>
            <person name="Huttunen S."/>
            <person name="Landis J.B."/>
            <person name="Wickett N.J."/>
            <person name="Johnson M.G."/>
            <person name="Rensing S.A."/>
            <person name="Grimwood J."/>
            <person name="Schmutz J."/>
            <person name="Mcdaniel S.F."/>
        </authorList>
    </citation>
    <scope>NUCLEOTIDE SEQUENCE</scope>
    <source>
        <strain evidence="2">R40</strain>
    </source>
</reference>
<proteinExistence type="predicted"/>
<comment type="caution">
    <text evidence="2">The sequence shown here is derived from an EMBL/GenBank/DDBJ whole genome shotgun (WGS) entry which is preliminary data.</text>
</comment>
<accession>A0A8T0HRV4</accession>
<sequence length="255" mass="28816">MFADEEDSNSSASDDAHGLHGDRAAKGKNPVSVQDDVQRRSPHRGRSIPQTGGERVQYYAPPQNCQRVPTSSTISPQVSTGWTWVSIPENPTPLSFYNVSGSMGPPNIPRQWQFRPNPVVAVDIQLQAGEVNPMDDNSMKKSENAKTESLKRKERRANKKQLDEEARTREIAACSNTKCSWTHSCERTNQDIQRESKQCRNGKKINKKKSSRLSIMEKNEAETNRRLQDVMKININLMKSNNLQNMLQIVLISLL</sequence>
<evidence type="ECO:0000313" key="3">
    <source>
        <dbReference type="Proteomes" id="UP000822688"/>
    </source>
</evidence>
<dbReference type="EMBL" id="CM026426">
    <property type="protein sequence ID" value="KAG0573268.1"/>
    <property type="molecule type" value="Genomic_DNA"/>
</dbReference>
<feature type="region of interest" description="Disordered" evidence="1">
    <location>
        <begin position="130"/>
        <end position="164"/>
    </location>
</feature>
<dbReference type="Proteomes" id="UP000822688">
    <property type="component" value="Chromosome V"/>
</dbReference>
<protein>
    <submittedName>
        <fullName evidence="2">Uncharacterized protein</fullName>
    </submittedName>
</protein>